<dbReference type="Proteomes" id="UP001187192">
    <property type="component" value="Unassembled WGS sequence"/>
</dbReference>
<proteinExistence type="predicted"/>
<protein>
    <submittedName>
        <fullName evidence="2">Uncharacterized protein</fullName>
    </submittedName>
</protein>
<feature type="region of interest" description="Disordered" evidence="1">
    <location>
        <begin position="164"/>
        <end position="200"/>
    </location>
</feature>
<comment type="caution">
    <text evidence="2">The sequence shown here is derived from an EMBL/GenBank/DDBJ whole genome shotgun (WGS) entry which is preliminary data.</text>
</comment>
<accession>A0AA88D9Y8</accession>
<name>A0AA88D9Y8_FICCA</name>
<evidence type="ECO:0000313" key="3">
    <source>
        <dbReference type="Proteomes" id="UP001187192"/>
    </source>
</evidence>
<dbReference type="Gene3D" id="3.40.50.2000">
    <property type="entry name" value="Glycogen Phosphorylase B"/>
    <property type="match status" value="1"/>
</dbReference>
<dbReference type="AlphaFoldDB" id="A0AA88D9Y8"/>
<evidence type="ECO:0000256" key="1">
    <source>
        <dbReference type="SAM" id="MobiDB-lite"/>
    </source>
</evidence>
<feature type="compositionally biased region" description="Basic and acidic residues" evidence="1">
    <location>
        <begin position="180"/>
        <end position="189"/>
    </location>
</feature>
<gene>
    <name evidence="2" type="ORF">TIFTF001_016535</name>
</gene>
<reference evidence="2" key="1">
    <citation type="submission" date="2023-07" db="EMBL/GenBank/DDBJ databases">
        <title>draft genome sequence of fig (Ficus carica).</title>
        <authorList>
            <person name="Takahashi T."/>
            <person name="Nishimura K."/>
        </authorList>
    </citation>
    <scope>NUCLEOTIDE SEQUENCE</scope>
</reference>
<keyword evidence="3" id="KW-1185">Reference proteome</keyword>
<evidence type="ECO:0000313" key="2">
    <source>
        <dbReference type="EMBL" id="GMN47352.1"/>
    </source>
</evidence>
<organism evidence="2 3">
    <name type="scientific">Ficus carica</name>
    <name type="common">Common fig</name>
    <dbReference type="NCBI Taxonomy" id="3494"/>
    <lineage>
        <taxon>Eukaryota</taxon>
        <taxon>Viridiplantae</taxon>
        <taxon>Streptophyta</taxon>
        <taxon>Embryophyta</taxon>
        <taxon>Tracheophyta</taxon>
        <taxon>Spermatophyta</taxon>
        <taxon>Magnoliopsida</taxon>
        <taxon>eudicotyledons</taxon>
        <taxon>Gunneridae</taxon>
        <taxon>Pentapetalae</taxon>
        <taxon>rosids</taxon>
        <taxon>fabids</taxon>
        <taxon>Rosales</taxon>
        <taxon>Moraceae</taxon>
        <taxon>Ficeae</taxon>
        <taxon>Ficus</taxon>
    </lineage>
</organism>
<dbReference type="EMBL" id="BTGU01000025">
    <property type="protein sequence ID" value="GMN47352.1"/>
    <property type="molecule type" value="Genomic_DNA"/>
</dbReference>
<sequence length="200" mass="22811">MVNSFNDLEPGAISSLQERQGKPRVYSVGPLVNMGTREQSKCVTWLMSTTWQRLIRPVRKRWDPLISPDERVGLGFGEERAEVLVVGEEAKRQRLQRHLLRRMWRRRQTKPKRLIVRVLAGWFYGPDQGPRPGGGFMGTTGPDIEPRLDRRILEPLRLELNVGERGERRSADSVAALRGAENERSHVESGCESGSETQSR</sequence>